<keyword evidence="2" id="KW-1185">Reference proteome</keyword>
<evidence type="ECO:0000313" key="2">
    <source>
        <dbReference type="Proteomes" id="UP001175227"/>
    </source>
</evidence>
<reference evidence="1" key="1">
    <citation type="submission" date="2023-06" db="EMBL/GenBank/DDBJ databases">
        <authorList>
            <consortium name="Lawrence Berkeley National Laboratory"/>
            <person name="Ahrendt S."/>
            <person name="Sahu N."/>
            <person name="Indic B."/>
            <person name="Wong-Bajracharya J."/>
            <person name="Merenyi Z."/>
            <person name="Ke H.-M."/>
            <person name="Monk M."/>
            <person name="Kocsube S."/>
            <person name="Drula E."/>
            <person name="Lipzen A."/>
            <person name="Balint B."/>
            <person name="Henrissat B."/>
            <person name="Andreopoulos B."/>
            <person name="Martin F.M."/>
            <person name="Harder C.B."/>
            <person name="Rigling D."/>
            <person name="Ford K.L."/>
            <person name="Foster G.D."/>
            <person name="Pangilinan J."/>
            <person name="Papanicolaou A."/>
            <person name="Barry K."/>
            <person name="LaButti K."/>
            <person name="Viragh M."/>
            <person name="Koriabine M."/>
            <person name="Yan M."/>
            <person name="Riley R."/>
            <person name="Champramary S."/>
            <person name="Plett K.L."/>
            <person name="Tsai I.J."/>
            <person name="Slot J."/>
            <person name="Sipos G."/>
            <person name="Plett J."/>
            <person name="Nagy L.G."/>
            <person name="Grigoriev I.V."/>
        </authorList>
    </citation>
    <scope>NUCLEOTIDE SEQUENCE</scope>
    <source>
        <strain evidence="1">ICMP 16352</strain>
    </source>
</reference>
<dbReference type="Proteomes" id="UP001175227">
    <property type="component" value="Unassembled WGS sequence"/>
</dbReference>
<comment type="caution">
    <text evidence="1">The sequence shown here is derived from an EMBL/GenBank/DDBJ whole genome shotgun (WGS) entry which is preliminary data.</text>
</comment>
<organism evidence="1 2">
    <name type="scientific">Armillaria novae-zelandiae</name>
    <dbReference type="NCBI Taxonomy" id="153914"/>
    <lineage>
        <taxon>Eukaryota</taxon>
        <taxon>Fungi</taxon>
        <taxon>Dikarya</taxon>
        <taxon>Basidiomycota</taxon>
        <taxon>Agaricomycotina</taxon>
        <taxon>Agaricomycetes</taxon>
        <taxon>Agaricomycetidae</taxon>
        <taxon>Agaricales</taxon>
        <taxon>Marasmiineae</taxon>
        <taxon>Physalacriaceae</taxon>
        <taxon>Armillaria</taxon>
    </lineage>
</organism>
<dbReference type="AlphaFoldDB" id="A0AA39NUQ7"/>
<dbReference type="InterPro" id="IPR027417">
    <property type="entry name" value="P-loop_NTPase"/>
</dbReference>
<evidence type="ECO:0000313" key="1">
    <source>
        <dbReference type="EMBL" id="KAK0472222.1"/>
    </source>
</evidence>
<proteinExistence type="predicted"/>
<dbReference type="SUPFAM" id="SSF52540">
    <property type="entry name" value="P-loop containing nucleoside triphosphate hydrolases"/>
    <property type="match status" value="1"/>
</dbReference>
<gene>
    <name evidence="1" type="ORF">IW261DRAFT_1571035</name>
</gene>
<protein>
    <recommendedName>
        <fullName evidence="3">Helicase ATP-binding domain-containing protein</fullName>
    </recommendedName>
</protein>
<name>A0AA39NUQ7_9AGAR</name>
<evidence type="ECO:0008006" key="3">
    <source>
        <dbReference type="Google" id="ProtNLM"/>
    </source>
</evidence>
<dbReference type="EMBL" id="JAUEPR010000042">
    <property type="protein sequence ID" value="KAK0472222.1"/>
    <property type="molecule type" value="Genomic_DNA"/>
</dbReference>
<sequence>MALAEDMGHCLGQNHAVHGGIYPQFSAQNVQLVFVAAHHAQVDRFLDWLEAQSSCLWSVFIDECHHIYLSMTYRACFCLFHRLTKLNKPFTFLSLTALPQSIPLLHSAMGISQEMLRIICAPIEKPNISYSVTHVPEAENMLDVVMGFCHNFQLGPHNCGIIYSRTIAEAKLLAEALHCEYYISKVNLDKEINMGKKQAIIKRQGKGAANRCIIAWATSQFIVAWRVFCLRKRDVAVLLNMNYDYRNYQTKKLFRYGLIQSNR</sequence>
<accession>A0AA39NUQ7</accession>